<sequence length="408" mass="46978">MNVEKIIYEKSNIIKSAVNFPLFYLGARMFIRAKYREDKVTKISYLYALDLVKHVYSKKSKKIMMNIFAPSEIFYALDMYPLLPEVAAGFLAAFGLIRRALSESEAILGNSDVCSVHRGVVGLSKLKIFPTPDFLVSYTKPCFSPVFSFALTKDLNGGEIYIIDSYEDIDYLASQIEMLYYNLTKRLGVKDGINRLKKAITLSNEAYKYFEEIKDLRREYVVMDGKNFLDYAGMIFSVFGSKYGVEFFKSLRDEIKERIKRGDIIEPKVRLYWMHLGPYFKTDFFQWLNSKGAYIVFEESTSISWEKLDVSNPFESLAKKLVNFKAFSTLEDRVNTALENVEKYKADGVIIFNQWGCRQGSVPAYIIRQKLVSEGIPSIVIDGDLVDELNFPKEQIKTRVEAFLEVIS</sequence>
<dbReference type="AlphaFoldDB" id="A0A7C3KPD2"/>
<reference evidence="2" key="1">
    <citation type="journal article" date="2020" name="mSystems">
        <title>Genome- and Community-Level Interaction Insights into Carbon Utilization and Element Cycling Functions of Hydrothermarchaeota in Hydrothermal Sediment.</title>
        <authorList>
            <person name="Zhou Z."/>
            <person name="Liu Y."/>
            <person name="Xu W."/>
            <person name="Pan J."/>
            <person name="Luo Z.H."/>
            <person name="Li M."/>
        </authorList>
    </citation>
    <scope>NUCLEOTIDE SEQUENCE [LARGE SCALE GENOMIC DNA]</scope>
    <source>
        <strain evidence="2">SpSt-70</strain>
    </source>
</reference>
<dbReference type="OMA" id="CHWGCRQ"/>
<comment type="similarity">
    <text evidence="1">Belongs to the FldB/FldC dehydratase alpha/beta subunit family.</text>
</comment>
<dbReference type="Pfam" id="PF06050">
    <property type="entry name" value="HGD-D"/>
    <property type="match status" value="1"/>
</dbReference>
<evidence type="ECO:0000256" key="1">
    <source>
        <dbReference type="ARBA" id="ARBA00005806"/>
    </source>
</evidence>
<name>A0A7C3KPD2_DICTH</name>
<dbReference type="PANTHER" id="PTHR30548">
    <property type="entry name" value="2-HYDROXYGLUTARYL-COA DEHYDRATASE, D-COMPONENT-RELATED"/>
    <property type="match status" value="1"/>
</dbReference>
<dbReference type="EMBL" id="DTDV01000014">
    <property type="protein sequence ID" value="HGK23765.1"/>
    <property type="molecule type" value="Genomic_DNA"/>
</dbReference>
<comment type="caution">
    <text evidence="2">The sequence shown here is derived from an EMBL/GenBank/DDBJ whole genome shotgun (WGS) entry which is preliminary data.</text>
</comment>
<evidence type="ECO:0000313" key="2">
    <source>
        <dbReference type="EMBL" id="HGK23765.1"/>
    </source>
</evidence>
<dbReference type="InterPro" id="IPR010327">
    <property type="entry name" value="FldB/FldC_alpha/beta"/>
</dbReference>
<organism evidence="2">
    <name type="scientific">Dictyoglomus thermophilum</name>
    <dbReference type="NCBI Taxonomy" id="14"/>
    <lineage>
        <taxon>Bacteria</taxon>
        <taxon>Pseudomonadati</taxon>
        <taxon>Dictyoglomota</taxon>
        <taxon>Dictyoglomia</taxon>
        <taxon>Dictyoglomales</taxon>
        <taxon>Dictyoglomaceae</taxon>
        <taxon>Dictyoglomus</taxon>
    </lineage>
</organism>
<proteinExistence type="inferred from homology"/>
<accession>A0A7C3KPD2</accession>
<dbReference type="PANTHER" id="PTHR30548:SF2">
    <property type="entry name" value="2-HYDROXYACYL-COA DEHYDRATASE,D-COMPONENT"/>
    <property type="match status" value="1"/>
</dbReference>
<dbReference type="Gene3D" id="3.40.50.11890">
    <property type="match status" value="1"/>
</dbReference>
<protein>
    <submittedName>
        <fullName evidence="2">2-hydroxyacyl-CoA dehydratase</fullName>
    </submittedName>
</protein>
<dbReference type="Gene3D" id="3.40.50.11900">
    <property type="match status" value="1"/>
</dbReference>
<gene>
    <name evidence="2" type="ORF">ENU78_04865</name>
</gene>